<proteinExistence type="predicted"/>
<dbReference type="AlphaFoldDB" id="A0ABD1L2R5"/>
<evidence type="ECO:0000313" key="2">
    <source>
        <dbReference type="Proteomes" id="UP001603857"/>
    </source>
</evidence>
<dbReference type="EMBL" id="JBGMDY010000011">
    <property type="protein sequence ID" value="KAL2317807.1"/>
    <property type="molecule type" value="Genomic_DNA"/>
</dbReference>
<accession>A0ABD1L2R5</accession>
<organism evidence="1 2">
    <name type="scientific">Flemingia macrophylla</name>
    <dbReference type="NCBI Taxonomy" id="520843"/>
    <lineage>
        <taxon>Eukaryota</taxon>
        <taxon>Viridiplantae</taxon>
        <taxon>Streptophyta</taxon>
        <taxon>Embryophyta</taxon>
        <taxon>Tracheophyta</taxon>
        <taxon>Spermatophyta</taxon>
        <taxon>Magnoliopsida</taxon>
        <taxon>eudicotyledons</taxon>
        <taxon>Gunneridae</taxon>
        <taxon>Pentapetalae</taxon>
        <taxon>rosids</taxon>
        <taxon>fabids</taxon>
        <taxon>Fabales</taxon>
        <taxon>Fabaceae</taxon>
        <taxon>Papilionoideae</taxon>
        <taxon>50 kb inversion clade</taxon>
        <taxon>NPAAA clade</taxon>
        <taxon>indigoferoid/millettioid clade</taxon>
        <taxon>Phaseoleae</taxon>
        <taxon>Flemingia</taxon>
    </lineage>
</organism>
<comment type="caution">
    <text evidence="1">The sequence shown here is derived from an EMBL/GenBank/DDBJ whole genome shotgun (WGS) entry which is preliminary data.</text>
</comment>
<evidence type="ECO:0000313" key="1">
    <source>
        <dbReference type="EMBL" id="KAL2317807.1"/>
    </source>
</evidence>
<dbReference type="Proteomes" id="UP001603857">
    <property type="component" value="Unassembled WGS sequence"/>
</dbReference>
<gene>
    <name evidence="1" type="ORF">Fmac_031683</name>
</gene>
<reference evidence="1 2" key="1">
    <citation type="submission" date="2024-08" db="EMBL/GenBank/DDBJ databases">
        <title>Insights into the chromosomal genome structure of Flemingia macrophylla.</title>
        <authorList>
            <person name="Ding Y."/>
            <person name="Zhao Y."/>
            <person name="Bi W."/>
            <person name="Wu M."/>
            <person name="Zhao G."/>
            <person name="Gong Y."/>
            <person name="Li W."/>
            <person name="Zhang P."/>
        </authorList>
    </citation>
    <scope>NUCLEOTIDE SEQUENCE [LARGE SCALE GENOMIC DNA]</scope>
    <source>
        <strain evidence="1">DYQJB</strain>
        <tissue evidence="1">Leaf</tissue>
    </source>
</reference>
<sequence length="53" mass="6205">MCLYKLNKICILNWLVAIIVVYEHHSIVDFKLIHLIWFDAKASKPPSKPLVEI</sequence>
<name>A0ABD1L2R5_9FABA</name>
<protein>
    <submittedName>
        <fullName evidence="1">Uncharacterized protein</fullName>
    </submittedName>
</protein>
<keyword evidence="2" id="KW-1185">Reference proteome</keyword>